<dbReference type="RefSeq" id="WP_166386819.1">
    <property type="nucleotide sequence ID" value="NZ_BAAATT010000009.1"/>
</dbReference>
<dbReference type="InterPro" id="IPR011335">
    <property type="entry name" value="Restrct_endonuc-II-like"/>
</dbReference>
<evidence type="ECO:0000313" key="3">
    <source>
        <dbReference type="EMBL" id="GIG17884.1"/>
    </source>
</evidence>
<dbReference type="SUPFAM" id="SSF52980">
    <property type="entry name" value="Restriction endonuclease-like"/>
    <property type="match status" value="1"/>
</dbReference>
<dbReference type="EMBL" id="BONJ01000036">
    <property type="protein sequence ID" value="GIG17884.1"/>
    <property type="molecule type" value="Genomic_DNA"/>
</dbReference>
<dbReference type="NCBIfam" id="TIGR00252">
    <property type="entry name" value="YraN family protein"/>
    <property type="match status" value="1"/>
</dbReference>
<dbReference type="Proteomes" id="UP000660339">
    <property type="component" value="Unassembled WGS sequence"/>
</dbReference>
<dbReference type="AlphaFoldDB" id="A0A8J3PIL6"/>
<proteinExistence type="inferred from homology"/>
<name>A0A8J3PIL6_9ACTN</name>
<dbReference type="Gene3D" id="3.40.1350.10">
    <property type="match status" value="1"/>
</dbReference>
<dbReference type="GO" id="GO:0003676">
    <property type="term" value="F:nucleic acid binding"/>
    <property type="evidence" value="ECO:0007669"/>
    <property type="project" value="InterPro"/>
</dbReference>
<evidence type="ECO:0000256" key="2">
    <source>
        <dbReference type="HAMAP-Rule" id="MF_00048"/>
    </source>
</evidence>
<comment type="caution">
    <text evidence="3">The sequence shown here is derived from an EMBL/GenBank/DDBJ whole genome shotgun (WGS) entry which is preliminary data.</text>
</comment>
<gene>
    <name evidence="3" type="ORF">Cme02nite_62160</name>
</gene>
<evidence type="ECO:0000256" key="1">
    <source>
        <dbReference type="ARBA" id="ARBA00006738"/>
    </source>
</evidence>
<dbReference type="CDD" id="cd20736">
    <property type="entry name" value="PoNe_Nuclease"/>
    <property type="match status" value="1"/>
</dbReference>
<organism evidence="3 4">
    <name type="scientific">Catellatospora methionotrophica</name>
    <dbReference type="NCBI Taxonomy" id="121620"/>
    <lineage>
        <taxon>Bacteria</taxon>
        <taxon>Bacillati</taxon>
        <taxon>Actinomycetota</taxon>
        <taxon>Actinomycetes</taxon>
        <taxon>Micromonosporales</taxon>
        <taxon>Micromonosporaceae</taxon>
        <taxon>Catellatospora</taxon>
    </lineage>
</organism>
<dbReference type="Pfam" id="PF02021">
    <property type="entry name" value="UPF0102"/>
    <property type="match status" value="1"/>
</dbReference>
<accession>A0A8J3PIL6</accession>
<dbReference type="HAMAP" id="MF_00048">
    <property type="entry name" value="UPF0102"/>
    <property type="match status" value="1"/>
</dbReference>
<comment type="similarity">
    <text evidence="1 2">Belongs to the UPF0102 family.</text>
</comment>
<protein>
    <recommendedName>
        <fullName evidence="2">UPF0102 protein Cme02nite_62160</fullName>
    </recommendedName>
</protein>
<dbReference type="NCBIfam" id="NF009154">
    <property type="entry name" value="PRK12497.3-3"/>
    <property type="match status" value="1"/>
</dbReference>
<dbReference type="InterPro" id="IPR011856">
    <property type="entry name" value="tRNA_endonuc-like_dom_sf"/>
</dbReference>
<evidence type="ECO:0000313" key="4">
    <source>
        <dbReference type="Proteomes" id="UP000660339"/>
    </source>
</evidence>
<reference evidence="3" key="1">
    <citation type="submission" date="2021-01" db="EMBL/GenBank/DDBJ databases">
        <title>Whole genome shotgun sequence of Catellatospora methionotrophica NBRC 14553.</title>
        <authorList>
            <person name="Komaki H."/>
            <person name="Tamura T."/>
        </authorList>
    </citation>
    <scope>NUCLEOTIDE SEQUENCE</scope>
    <source>
        <strain evidence="3">NBRC 14553</strain>
    </source>
</reference>
<sequence length="119" mass="12790">MTKVTQALGAWGERLAAAHLLAAGMVLLDRNWRGAAGEIDIVARDGNAVVFCEVKTRRGATYGTPAEAVARAKIRRLRQLAAQWLAVSGVRPSEVRFDVVSVYAPHGADPVVDHIRGAF</sequence>
<dbReference type="PANTHER" id="PTHR34039:SF1">
    <property type="entry name" value="UPF0102 PROTEIN YRAN"/>
    <property type="match status" value="1"/>
</dbReference>
<dbReference type="InterPro" id="IPR003509">
    <property type="entry name" value="UPF0102_YraN-like"/>
</dbReference>
<dbReference type="PANTHER" id="PTHR34039">
    <property type="entry name" value="UPF0102 PROTEIN YRAN"/>
    <property type="match status" value="1"/>
</dbReference>
<keyword evidence="4" id="KW-1185">Reference proteome</keyword>
<dbReference type="NCBIfam" id="NF009150">
    <property type="entry name" value="PRK12497.1-3"/>
    <property type="match status" value="1"/>
</dbReference>